<dbReference type="AlphaFoldDB" id="A0AAW9SIB7"/>
<accession>A0AAW9SIB7</accession>
<evidence type="ECO:0008006" key="3">
    <source>
        <dbReference type="Google" id="ProtNLM"/>
    </source>
</evidence>
<sequence length="71" mass="8524">MAYFDHSFVSNRSTLRQRIERMFETPFDRRYRQRTEQIAKLRAKSDAELASMGLSREDILLHVFANRATMR</sequence>
<dbReference type="EMBL" id="JBDNCH010000002">
    <property type="protein sequence ID" value="MEN9062437.1"/>
    <property type="molecule type" value="Genomic_DNA"/>
</dbReference>
<dbReference type="Proteomes" id="UP001428774">
    <property type="component" value="Unassembled WGS sequence"/>
</dbReference>
<gene>
    <name evidence="1" type="ORF">ABFB10_17035</name>
</gene>
<evidence type="ECO:0000313" key="1">
    <source>
        <dbReference type="EMBL" id="MEN9062437.1"/>
    </source>
</evidence>
<proteinExistence type="predicted"/>
<evidence type="ECO:0000313" key="2">
    <source>
        <dbReference type="Proteomes" id="UP001428774"/>
    </source>
</evidence>
<organism evidence="1 2">
    <name type="scientific">Ponticoccus litoralis</name>
    <dbReference type="NCBI Taxonomy" id="422297"/>
    <lineage>
        <taxon>Bacteria</taxon>
        <taxon>Pseudomonadati</taxon>
        <taxon>Pseudomonadota</taxon>
        <taxon>Alphaproteobacteria</taxon>
        <taxon>Rhodobacterales</taxon>
        <taxon>Roseobacteraceae</taxon>
        <taxon>Ponticoccus</taxon>
    </lineage>
</organism>
<dbReference type="RefSeq" id="WP_206564912.1">
    <property type="nucleotide sequence ID" value="NZ_JBDNCH010000002.1"/>
</dbReference>
<protein>
    <recommendedName>
        <fullName evidence="3">DUF1127 domain-containing protein</fullName>
    </recommendedName>
</protein>
<keyword evidence="2" id="KW-1185">Reference proteome</keyword>
<comment type="caution">
    <text evidence="1">The sequence shown here is derived from an EMBL/GenBank/DDBJ whole genome shotgun (WGS) entry which is preliminary data.</text>
</comment>
<name>A0AAW9SIB7_9RHOB</name>
<reference evidence="1 2" key="1">
    <citation type="submission" date="2024-05" db="EMBL/GenBank/DDBJ databases">
        <title>Genome sequence of Ponticoccus litoralis KCCM 90028.</title>
        <authorList>
            <person name="Kim J.M."/>
            <person name="Lee J.K."/>
            <person name="Choi B.J."/>
            <person name="Bayburt H."/>
            <person name="Baek J.H."/>
            <person name="Jeon C.O."/>
        </authorList>
    </citation>
    <scope>NUCLEOTIDE SEQUENCE [LARGE SCALE GENOMIC DNA]</scope>
    <source>
        <strain evidence="1 2">KCCM 90028</strain>
    </source>
</reference>